<keyword evidence="2" id="KW-1185">Reference proteome</keyword>
<evidence type="ECO:0000313" key="2">
    <source>
        <dbReference type="Proteomes" id="UP001437256"/>
    </source>
</evidence>
<dbReference type="InterPro" id="IPR053143">
    <property type="entry name" value="Arylsulfate_ST"/>
</dbReference>
<evidence type="ECO:0000313" key="1">
    <source>
        <dbReference type="EMBL" id="KAL0062350.1"/>
    </source>
</evidence>
<organism evidence="1 2">
    <name type="scientific">Marasmius tenuissimus</name>
    <dbReference type="NCBI Taxonomy" id="585030"/>
    <lineage>
        <taxon>Eukaryota</taxon>
        <taxon>Fungi</taxon>
        <taxon>Dikarya</taxon>
        <taxon>Basidiomycota</taxon>
        <taxon>Agaricomycotina</taxon>
        <taxon>Agaricomycetes</taxon>
        <taxon>Agaricomycetidae</taxon>
        <taxon>Agaricales</taxon>
        <taxon>Marasmiineae</taxon>
        <taxon>Marasmiaceae</taxon>
        <taxon>Marasmius</taxon>
    </lineage>
</organism>
<dbReference type="Proteomes" id="UP001437256">
    <property type="component" value="Unassembled WGS sequence"/>
</dbReference>
<dbReference type="InterPro" id="IPR039535">
    <property type="entry name" value="ASST-like"/>
</dbReference>
<proteinExistence type="predicted"/>
<gene>
    <name evidence="1" type="ORF">AAF712_010761</name>
</gene>
<dbReference type="PANTHER" id="PTHR35340">
    <property type="entry name" value="PQQ ENZYME REPEAT PROTEIN-RELATED"/>
    <property type="match status" value="1"/>
</dbReference>
<dbReference type="PANTHER" id="PTHR35340:SF5">
    <property type="entry name" value="ASST-DOMAIN-CONTAINING PROTEIN"/>
    <property type="match status" value="1"/>
</dbReference>
<name>A0ABR2ZM18_9AGAR</name>
<dbReference type="Pfam" id="PF14269">
    <property type="entry name" value="Arylsulfotran_2"/>
    <property type="match status" value="1"/>
</dbReference>
<comment type="caution">
    <text evidence="1">The sequence shown here is derived from an EMBL/GenBank/DDBJ whole genome shotgun (WGS) entry which is preliminary data.</text>
</comment>
<protein>
    <submittedName>
        <fullName evidence="1">Uncharacterized protein</fullName>
    </submittedName>
</protein>
<dbReference type="EMBL" id="JBBXMP010000107">
    <property type="protein sequence ID" value="KAL0062350.1"/>
    <property type="molecule type" value="Genomic_DNA"/>
</dbReference>
<reference evidence="1 2" key="1">
    <citation type="submission" date="2024-05" db="EMBL/GenBank/DDBJ databases">
        <title>A draft genome resource for the thread blight pathogen Marasmius tenuissimus strain MS-2.</title>
        <authorList>
            <person name="Yulfo-Soto G.E."/>
            <person name="Baruah I.K."/>
            <person name="Amoako-Attah I."/>
            <person name="Bukari Y."/>
            <person name="Meinhardt L.W."/>
            <person name="Bailey B.A."/>
            <person name="Cohen S.P."/>
        </authorList>
    </citation>
    <scope>NUCLEOTIDE SEQUENCE [LARGE SCALE GENOMIC DNA]</scope>
    <source>
        <strain evidence="1 2">MS-2</strain>
    </source>
</reference>
<sequence>MTLFDNAGMYGVYDEDTARGLVLGLDFENMKASLVQQYVPFSPAVSESQGSMQLQPNGNALVGWGQNPWLAEYTSSGELLWTAQFGVNNVQNYRALRYNWTGTPNTSPSVEMIRGRTSILSFYASWNGATEITKWEILGATDADGSGTVSLYNRTKAGFETAITIGANNLEKYSHFAVRAINRQNQPLGRSEFQQPSSASRSRVGRIGMCLLAVAVGWILPSSF</sequence>
<accession>A0ABR2ZM18</accession>